<dbReference type="EMBL" id="CP089983">
    <property type="protein sequence ID" value="WXB00643.1"/>
    <property type="molecule type" value="Genomic_DNA"/>
</dbReference>
<accession>A0ABZ2KSE3</accession>
<feature type="domain" description="NAD(P)-binding" evidence="1">
    <location>
        <begin position="8"/>
        <end position="184"/>
    </location>
</feature>
<name>A0ABZ2KSE3_9BACT</name>
<evidence type="ECO:0000259" key="1">
    <source>
        <dbReference type="Pfam" id="PF13460"/>
    </source>
</evidence>
<reference evidence="2" key="1">
    <citation type="submission" date="2021-12" db="EMBL/GenBank/DDBJ databases">
        <title>Discovery of the Pendulisporaceae a myxobacterial family with distinct sporulation behavior and unique specialized metabolism.</title>
        <authorList>
            <person name="Garcia R."/>
            <person name="Popoff A."/>
            <person name="Bader C.D."/>
            <person name="Loehr J."/>
            <person name="Walesch S."/>
            <person name="Walt C."/>
            <person name="Boldt J."/>
            <person name="Bunk B."/>
            <person name="Haeckl F.J.F.P.J."/>
            <person name="Gunesch A.P."/>
            <person name="Birkelbach J."/>
            <person name="Nuebel U."/>
            <person name="Pietschmann T."/>
            <person name="Bach T."/>
            <person name="Mueller R."/>
        </authorList>
    </citation>
    <scope>NUCLEOTIDE SEQUENCE</scope>
    <source>
        <strain evidence="2">MSr11367</strain>
    </source>
</reference>
<sequence length="290" mass="30239">MQNIVVTGATGNIGSRIVLELVARKRADVIAFVRDPLKASSLAAAGAVLRRGTLEDSASLRAGFAGADTVVLITAGGTLAEQAKAAIEAARAAGVRKIVRVSSLKASLDGPTDSCRQDARAEAHLRASGLTHVILRGHCFMQNTLKGIRSIREEGNVYFGSGSGKIGMIDARDIADAAVAAVERDAWDGQILELTGPVAIDFATVAAAFTAELGLNIAYVPIAPEAAGEAARKFGADPWTATVLTEYCTAYAKGWGDFTTQHVAELTGHAPRSIADFAREVLAPAFSLRP</sequence>
<gene>
    <name evidence="2" type="ORF">LVJ94_27430</name>
</gene>
<proteinExistence type="predicted"/>
<dbReference type="Gene3D" id="3.90.25.10">
    <property type="entry name" value="UDP-galactose 4-epimerase, domain 1"/>
    <property type="match status" value="1"/>
</dbReference>
<dbReference type="Proteomes" id="UP001374803">
    <property type="component" value="Chromosome"/>
</dbReference>
<dbReference type="RefSeq" id="WP_394830245.1">
    <property type="nucleotide sequence ID" value="NZ_CP089929.1"/>
</dbReference>
<dbReference type="InterPro" id="IPR051604">
    <property type="entry name" value="Ergot_Alk_Oxidoreductase"/>
</dbReference>
<dbReference type="Gene3D" id="3.40.50.720">
    <property type="entry name" value="NAD(P)-binding Rossmann-like Domain"/>
    <property type="match status" value="1"/>
</dbReference>
<keyword evidence="3" id="KW-1185">Reference proteome</keyword>
<dbReference type="SUPFAM" id="SSF51735">
    <property type="entry name" value="NAD(P)-binding Rossmann-fold domains"/>
    <property type="match status" value="1"/>
</dbReference>
<dbReference type="Pfam" id="PF13460">
    <property type="entry name" value="NAD_binding_10"/>
    <property type="match status" value="1"/>
</dbReference>
<evidence type="ECO:0000313" key="2">
    <source>
        <dbReference type="EMBL" id="WXB00643.1"/>
    </source>
</evidence>
<dbReference type="PANTHER" id="PTHR43162">
    <property type="match status" value="1"/>
</dbReference>
<dbReference type="PANTHER" id="PTHR43162:SF1">
    <property type="entry name" value="PRESTALK A DIFFERENTIATION PROTEIN A"/>
    <property type="match status" value="1"/>
</dbReference>
<dbReference type="InterPro" id="IPR036291">
    <property type="entry name" value="NAD(P)-bd_dom_sf"/>
</dbReference>
<protein>
    <submittedName>
        <fullName evidence="2">NAD(P)H-binding protein</fullName>
    </submittedName>
</protein>
<organism evidence="2 3">
    <name type="scientific">Pendulispora rubella</name>
    <dbReference type="NCBI Taxonomy" id="2741070"/>
    <lineage>
        <taxon>Bacteria</taxon>
        <taxon>Pseudomonadati</taxon>
        <taxon>Myxococcota</taxon>
        <taxon>Myxococcia</taxon>
        <taxon>Myxococcales</taxon>
        <taxon>Sorangiineae</taxon>
        <taxon>Pendulisporaceae</taxon>
        <taxon>Pendulispora</taxon>
    </lineage>
</organism>
<dbReference type="InterPro" id="IPR016040">
    <property type="entry name" value="NAD(P)-bd_dom"/>
</dbReference>
<evidence type="ECO:0000313" key="3">
    <source>
        <dbReference type="Proteomes" id="UP001374803"/>
    </source>
</evidence>